<feature type="non-terminal residue" evidence="1">
    <location>
        <position position="1"/>
    </location>
</feature>
<gene>
    <name evidence="1" type="ORF">ZHD862_LOCUS39384</name>
</gene>
<evidence type="ECO:0000313" key="2">
    <source>
        <dbReference type="Proteomes" id="UP000663864"/>
    </source>
</evidence>
<dbReference type="EMBL" id="CAJNOT010017954">
    <property type="protein sequence ID" value="CAF1552736.1"/>
    <property type="molecule type" value="Genomic_DNA"/>
</dbReference>
<dbReference type="Proteomes" id="UP000663864">
    <property type="component" value="Unassembled WGS sequence"/>
</dbReference>
<accession>A0A815WZX7</accession>
<proteinExistence type="predicted"/>
<dbReference type="AlphaFoldDB" id="A0A815WZX7"/>
<reference evidence="1" key="1">
    <citation type="submission" date="2021-02" db="EMBL/GenBank/DDBJ databases">
        <authorList>
            <person name="Nowell W R."/>
        </authorList>
    </citation>
    <scope>NUCLEOTIDE SEQUENCE</scope>
</reference>
<organism evidence="1 2">
    <name type="scientific">Rotaria sordida</name>
    <dbReference type="NCBI Taxonomy" id="392033"/>
    <lineage>
        <taxon>Eukaryota</taxon>
        <taxon>Metazoa</taxon>
        <taxon>Spiralia</taxon>
        <taxon>Gnathifera</taxon>
        <taxon>Rotifera</taxon>
        <taxon>Eurotatoria</taxon>
        <taxon>Bdelloidea</taxon>
        <taxon>Philodinida</taxon>
        <taxon>Philodinidae</taxon>
        <taxon>Rotaria</taxon>
    </lineage>
</organism>
<protein>
    <recommendedName>
        <fullName evidence="3">DH domain-containing protein</fullName>
    </recommendedName>
</protein>
<comment type="caution">
    <text evidence="1">The sequence shown here is derived from an EMBL/GenBank/DDBJ whole genome shotgun (WGS) entry which is preliminary data.</text>
</comment>
<sequence length="68" mass="7971">QIPIMLTLRSSRLIESINDPNRKFDFSHTIIQNLICPPPPPRIKVLSNAQRLRKVIFELVETERSYVQ</sequence>
<evidence type="ECO:0008006" key="3">
    <source>
        <dbReference type="Google" id="ProtNLM"/>
    </source>
</evidence>
<feature type="non-terminal residue" evidence="1">
    <location>
        <position position="68"/>
    </location>
</feature>
<name>A0A815WZX7_9BILA</name>
<evidence type="ECO:0000313" key="1">
    <source>
        <dbReference type="EMBL" id="CAF1552736.1"/>
    </source>
</evidence>